<proteinExistence type="predicted"/>
<reference evidence="1 2" key="1">
    <citation type="journal article" date="2019" name="Genome Biol. Evol.">
        <title>Insights into the evolution of the New World diploid cottons (Gossypium, subgenus Houzingenia) based on genome sequencing.</title>
        <authorList>
            <person name="Grover C.E."/>
            <person name="Arick M.A. 2nd"/>
            <person name="Thrash A."/>
            <person name="Conover J.L."/>
            <person name="Sanders W.S."/>
            <person name="Peterson D.G."/>
            <person name="Frelichowski J.E."/>
            <person name="Scheffler J.A."/>
            <person name="Scheffler B.E."/>
            <person name="Wendel J.F."/>
        </authorList>
    </citation>
    <scope>NUCLEOTIDE SEQUENCE [LARGE SCALE GENOMIC DNA]</scope>
    <source>
        <strain evidence="1">6</strain>
        <tissue evidence="1">Leaf</tissue>
    </source>
</reference>
<dbReference type="Proteomes" id="UP000593575">
    <property type="component" value="Unassembled WGS sequence"/>
</dbReference>
<organism evidence="1 2">
    <name type="scientific">Gossypium armourianum</name>
    <dbReference type="NCBI Taxonomy" id="34283"/>
    <lineage>
        <taxon>Eukaryota</taxon>
        <taxon>Viridiplantae</taxon>
        <taxon>Streptophyta</taxon>
        <taxon>Embryophyta</taxon>
        <taxon>Tracheophyta</taxon>
        <taxon>Spermatophyta</taxon>
        <taxon>Magnoliopsida</taxon>
        <taxon>eudicotyledons</taxon>
        <taxon>Gunneridae</taxon>
        <taxon>Pentapetalae</taxon>
        <taxon>rosids</taxon>
        <taxon>malvids</taxon>
        <taxon>Malvales</taxon>
        <taxon>Malvaceae</taxon>
        <taxon>Malvoideae</taxon>
        <taxon>Gossypium</taxon>
    </lineage>
</organism>
<accession>A0A7J9KBB2</accession>
<dbReference type="AlphaFoldDB" id="A0A7J9KBB2"/>
<evidence type="ECO:0000313" key="1">
    <source>
        <dbReference type="EMBL" id="MBA0843559.1"/>
    </source>
</evidence>
<name>A0A7J9KBB2_9ROSI</name>
<protein>
    <submittedName>
        <fullName evidence="1">Uncharacterized protein</fullName>
    </submittedName>
</protein>
<evidence type="ECO:0000313" key="2">
    <source>
        <dbReference type="Proteomes" id="UP000593575"/>
    </source>
</evidence>
<keyword evidence="2" id="KW-1185">Reference proteome</keyword>
<dbReference type="EMBL" id="JABFAE010000013">
    <property type="protein sequence ID" value="MBA0843559.1"/>
    <property type="molecule type" value="Genomic_DNA"/>
</dbReference>
<gene>
    <name evidence="1" type="ORF">Goarm_000736</name>
</gene>
<sequence>MKWVSPAFLWLIKPLVKPLNIPLELLILSNWYLTNQIILMSQCYGARARKSVMGTEL</sequence>
<comment type="caution">
    <text evidence="1">The sequence shown here is derived from an EMBL/GenBank/DDBJ whole genome shotgun (WGS) entry which is preliminary data.</text>
</comment>